<comment type="function">
    <text evidence="2">Catalyzes a mechanistically unusual reaction, the ATP-dependent insertion of CO2 between the N7 and N8 nitrogen atoms of 7,8-diaminopelargonic acid (DAPA, also called 7,8-diammoniononanoate) to form a ureido ring.</text>
</comment>
<reference evidence="4 5" key="1">
    <citation type="journal article" date="2023" name="ISME J.">
        <title>Cultivation and genomic characterization of novel and ubiquitous marine nitrite-oxidizing bacteria from the Nitrospirales.</title>
        <authorList>
            <person name="Mueller A.J."/>
            <person name="Daebeler A."/>
            <person name="Herbold C.W."/>
            <person name="Kirkegaard R.H."/>
            <person name="Daims H."/>
        </authorList>
    </citation>
    <scope>NUCLEOTIDE SEQUENCE [LARGE SCALE GENOMIC DNA]</scope>
    <source>
        <strain evidence="4 5">EB</strain>
    </source>
</reference>
<keyword evidence="2" id="KW-0479">Metal-binding</keyword>
<gene>
    <name evidence="2 4" type="primary">bioD</name>
    <name evidence="4" type="ORF">PPG34_01760</name>
</gene>
<comment type="catalytic activity">
    <reaction evidence="2">
        <text>(7R,8S)-7,8-diammoniononanoate + CO2 + ATP = (4R,5S)-dethiobiotin + ADP + phosphate + 3 H(+)</text>
        <dbReference type="Rhea" id="RHEA:15805"/>
        <dbReference type="ChEBI" id="CHEBI:15378"/>
        <dbReference type="ChEBI" id="CHEBI:16526"/>
        <dbReference type="ChEBI" id="CHEBI:30616"/>
        <dbReference type="ChEBI" id="CHEBI:43474"/>
        <dbReference type="ChEBI" id="CHEBI:149469"/>
        <dbReference type="ChEBI" id="CHEBI:149473"/>
        <dbReference type="ChEBI" id="CHEBI:456216"/>
        <dbReference type="EC" id="6.3.3.3"/>
    </reaction>
</comment>
<feature type="binding site" evidence="2">
    <location>
        <position position="125"/>
    </location>
    <ligand>
        <name>Mg(2+)</name>
        <dbReference type="ChEBI" id="CHEBI:18420"/>
    </ligand>
</feature>
<dbReference type="Gene3D" id="3.40.50.300">
    <property type="entry name" value="P-loop containing nucleotide triphosphate hydrolases"/>
    <property type="match status" value="1"/>
</dbReference>
<comment type="caution">
    <text evidence="2">Lacks conserved residue(s) required for the propagation of feature annotation.</text>
</comment>
<dbReference type="PANTHER" id="PTHR43210:SF5">
    <property type="entry name" value="DETHIOBIOTIN SYNTHETASE"/>
    <property type="match status" value="1"/>
</dbReference>
<evidence type="ECO:0000313" key="4">
    <source>
        <dbReference type="EMBL" id="MDT7041056.1"/>
    </source>
</evidence>
<sequence>MSNLSHHNPPRRRSIFITGNDTGVGKTAVTAALGMALQHQGFRVEVMKPIETGVETSLKDPRDDASRLQSLFNSPSPPDKPSLYQYREPIAPLAASRKHHQPIDLSHIVTTHEELLRTSDFVLVEGAGGVMVPLTTQETVRDLIRHLQIPCIVVSRPTLGSVNHTLLSLHALRDLDIEVLGVVLNQSSAPQNNNDERLQRDSTIQLIRELSGTPVVGPIAFEPLFKSEWKQGVSKLASDPAITQLRSILQEKT</sequence>
<dbReference type="InterPro" id="IPR027417">
    <property type="entry name" value="P-loop_NTPase"/>
</dbReference>
<dbReference type="PIRSF" id="PIRSF006755">
    <property type="entry name" value="DTB_synth"/>
    <property type="match status" value="1"/>
</dbReference>
<keyword evidence="1 2" id="KW-0093">Biotin biosynthesis</keyword>
<keyword evidence="2" id="KW-0547">Nucleotide-binding</keyword>
<dbReference type="PANTHER" id="PTHR43210">
    <property type="entry name" value="DETHIOBIOTIN SYNTHETASE"/>
    <property type="match status" value="1"/>
</dbReference>
<keyword evidence="5" id="KW-1185">Reference proteome</keyword>
<feature type="active site" evidence="2">
    <location>
        <position position="48"/>
    </location>
</feature>
<name>A0ABU3K3T8_9BACT</name>
<keyword evidence="2" id="KW-0963">Cytoplasm</keyword>
<keyword evidence="2" id="KW-0460">Magnesium</keyword>
<comment type="caution">
    <text evidence="4">The sequence shown here is derived from an EMBL/GenBank/DDBJ whole genome shotgun (WGS) entry which is preliminary data.</text>
</comment>
<comment type="pathway">
    <text evidence="2">Cofactor biosynthesis; biotin biosynthesis; biotin from 7,8-diaminononanoate: step 1/2.</text>
</comment>
<evidence type="ECO:0000256" key="3">
    <source>
        <dbReference type="SAM" id="MobiDB-lite"/>
    </source>
</evidence>
<dbReference type="HAMAP" id="MF_00336">
    <property type="entry name" value="BioD"/>
    <property type="match status" value="1"/>
</dbReference>
<dbReference type="NCBIfam" id="TIGR00347">
    <property type="entry name" value="bioD"/>
    <property type="match status" value="1"/>
</dbReference>
<dbReference type="SUPFAM" id="SSF52540">
    <property type="entry name" value="P-loop containing nucleoside triphosphate hydrolases"/>
    <property type="match status" value="1"/>
</dbReference>
<comment type="subcellular location">
    <subcellularLocation>
        <location evidence="2">Cytoplasm</location>
    </subcellularLocation>
</comment>
<dbReference type="Proteomes" id="UP001250932">
    <property type="component" value="Unassembled WGS sequence"/>
</dbReference>
<feature type="binding site" evidence="2">
    <location>
        <begin position="125"/>
        <end position="128"/>
    </location>
    <ligand>
        <name>ATP</name>
        <dbReference type="ChEBI" id="CHEBI:30616"/>
    </ligand>
</feature>
<feature type="compositionally biased region" description="Basic and acidic residues" evidence="3">
    <location>
        <begin position="57"/>
        <end position="66"/>
    </location>
</feature>
<comment type="similarity">
    <text evidence="2">Belongs to the dethiobiotin synthetase family.</text>
</comment>
<dbReference type="RefSeq" id="WP_313831415.1">
    <property type="nucleotide sequence ID" value="NZ_JAQOUE010000001.1"/>
</dbReference>
<feature type="binding site" evidence="2">
    <location>
        <position position="64"/>
    </location>
    <ligand>
        <name>ATP</name>
        <dbReference type="ChEBI" id="CHEBI:30616"/>
    </ligand>
</feature>
<keyword evidence="2 4" id="KW-0436">Ligase</keyword>
<proteinExistence type="inferred from homology"/>
<feature type="binding site" evidence="2">
    <location>
        <position position="52"/>
    </location>
    <ligand>
        <name>substrate</name>
    </ligand>
</feature>
<evidence type="ECO:0000256" key="1">
    <source>
        <dbReference type="ARBA" id="ARBA00022756"/>
    </source>
</evidence>
<dbReference type="EC" id="6.3.3.3" evidence="2"/>
<organism evidence="4 5">
    <name type="scientific">Candidatus Nitronereus thalassa</name>
    <dbReference type="NCBI Taxonomy" id="3020898"/>
    <lineage>
        <taxon>Bacteria</taxon>
        <taxon>Pseudomonadati</taxon>
        <taxon>Nitrospirota</taxon>
        <taxon>Nitrospiria</taxon>
        <taxon>Nitrospirales</taxon>
        <taxon>Nitrospiraceae</taxon>
        <taxon>Candidatus Nitronereus</taxon>
    </lineage>
</organism>
<comment type="subunit">
    <text evidence="2">Homodimer.</text>
</comment>
<comment type="cofactor">
    <cofactor evidence="2">
        <name>Mg(2+)</name>
        <dbReference type="ChEBI" id="CHEBI:18420"/>
    </cofactor>
</comment>
<feature type="binding site" evidence="2">
    <location>
        <position position="64"/>
    </location>
    <ligand>
        <name>Mg(2+)</name>
        <dbReference type="ChEBI" id="CHEBI:18420"/>
    </ligand>
</feature>
<feature type="binding site" evidence="2">
    <location>
        <begin position="185"/>
        <end position="186"/>
    </location>
    <ligand>
        <name>ATP</name>
        <dbReference type="ChEBI" id="CHEBI:30616"/>
    </ligand>
</feature>
<feature type="region of interest" description="Disordered" evidence="3">
    <location>
        <begin position="56"/>
        <end position="83"/>
    </location>
</feature>
<dbReference type="Pfam" id="PF13500">
    <property type="entry name" value="AAA_26"/>
    <property type="match status" value="1"/>
</dbReference>
<dbReference type="GO" id="GO:0004141">
    <property type="term" value="F:dethiobiotin synthase activity"/>
    <property type="evidence" value="ECO:0007669"/>
    <property type="project" value="UniProtKB-EC"/>
</dbReference>
<keyword evidence="2" id="KW-0067">ATP-binding</keyword>
<dbReference type="EMBL" id="JAQOUE010000001">
    <property type="protein sequence ID" value="MDT7041056.1"/>
    <property type="molecule type" value="Genomic_DNA"/>
</dbReference>
<evidence type="ECO:0000313" key="5">
    <source>
        <dbReference type="Proteomes" id="UP001250932"/>
    </source>
</evidence>
<evidence type="ECO:0000256" key="2">
    <source>
        <dbReference type="HAMAP-Rule" id="MF_00336"/>
    </source>
</evidence>
<accession>A0ABU3K3T8</accession>
<dbReference type="InterPro" id="IPR004472">
    <property type="entry name" value="DTB_synth_BioD"/>
</dbReference>
<protein>
    <recommendedName>
        <fullName evidence="2">ATP-dependent dethiobiotin synthetase BioD</fullName>
        <ecNumber evidence="2">6.3.3.3</ecNumber>
    </recommendedName>
    <alternativeName>
        <fullName evidence="2">DTB synthetase</fullName>
        <shortName evidence="2">DTBS</shortName>
    </alternativeName>
    <alternativeName>
        <fullName evidence="2">Dethiobiotin synthase</fullName>
    </alternativeName>
</protein>
<feature type="binding site" evidence="2">
    <location>
        <position position="27"/>
    </location>
    <ligand>
        <name>Mg(2+)</name>
        <dbReference type="ChEBI" id="CHEBI:18420"/>
    </ligand>
</feature>
<dbReference type="CDD" id="cd03109">
    <property type="entry name" value="DTBS"/>
    <property type="match status" value="1"/>
</dbReference>